<reference evidence="3" key="1">
    <citation type="submission" date="2018-11" db="EMBL/GenBank/DDBJ databases">
        <authorList>
            <consortium name="Pathogen Informatics"/>
        </authorList>
    </citation>
    <scope>NUCLEOTIDE SEQUENCE</scope>
</reference>
<protein>
    <recommendedName>
        <fullName evidence="2">Core Histone H2A/H2B/H3 domain-containing protein</fullName>
    </recommendedName>
</protein>
<dbReference type="Gene3D" id="1.10.20.10">
    <property type="entry name" value="Histone, subunit A"/>
    <property type="match status" value="1"/>
</dbReference>
<dbReference type="GO" id="GO:0030527">
    <property type="term" value="F:structural constituent of chromatin"/>
    <property type="evidence" value="ECO:0007669"/>
    <property type="project" value="InterPro"/>
</dbReference>
<dbReference type="EMBL" id="CAAALY010062290">
    <property type="protein sequence ID" value="VEL23501.1"/>
    <property type="molecule type" value="Genomic_DNA"/>
</dbReference>
<gene>
    <name evidence="3" type="ORF">PXEA_LOCUS16941</name>
</gene>
<dbReference type="GO" id="GO:0000786">
    <property type="term" value="C:nucleosome"/>
    <property type="evidence" value="ECO:0007669"/>
    <property type="project" value="InterPro"/>
</dbReference>
<name>A0A448WYS0_9PLAT</name>
<dbReference type="GO" id="GO:0003677">
    <property type="term" value="F:DNA binding"/>
    <property type="evidence" value="ECO:0007669"/>
    <property type="project" value="InterPro"/>
</dbReference>
<evidence type="ECO:0000313" key="3">
    <source>
        <dbReference type="EMBL" id="VEL23501.1"/>
    </source>
</evidence>
<dbReference type="InterPro" id="IPR009072">
    <property type="entry name" value="Histone-fold"/>
</dbReference>
<feature type="domain" description="Core Histone H2A/H2B/H3" evidence="2">
    <location>
        <begin position="2"/>
        <end position="60"/>
    </location>
</feature>
<dbReference type="InterPro" id="IPR000164">
    <property type="entry name" value="Histone_H3/CENP-A"/>
</dbReference>
<evidence type="ECO:0000259" key="2">
    <source>
        <dbReference type="Pfam" id="PF00125"/>
    </source>
</evidence>
<keyword evidence="4" id="KW-1185">Reference proteome</keyword>
<evidence type="ECO:0000313" key="4">
    <source>
        <dbReference type="Proteomes" id="UP000784294"/>
    </source>
</evidence>
<proteinExistence type="inferred from homology"/>
<comment type="caution">
    <text evidence="3">The sequence shown here is derived from an EMBL/GenBank/DDBJ whole genome shotgun (WGS) entry which is preliminary data.</text>
</comment>
<evidence type="ECO:0000256" key="1">
    <source>
        <dbReference type="ARBA" id="ARBA00010343"/>
    </source>
</evidence>
<comment type="similarity">
    <text evidence="1">Belongs to the histone H3 family.</text>
</comment>
<dbReference type="Pfam" id="PF00125">
    <property type="entry name" value="Histone"/>
    <property type="match status" value="1"/>
</dbReference>
<dbReference type="Proteomes" id="UP000784294">
    <property type="component" value="Unassembled WGS sequence"/>
</dbReference>
<dbReference type="AlphaFoldDB" id="A0A448WYS0"/>
<dbReference type="InterPro" id="IPR007125">
    <property type="entry name" value="H2A/H2B/H3"/>
</dbReference>
<dbReference type="PANTHER" id="PTHR11426">
    <property type="entry name" value="HISTONE H3"/>
    <property type="match status" value="1"/>
</dbReference>
<accession>A0A448WYS0</accession>
<sequence>MVREIGYRQAGGPYKYTVDCMGALQEAAEAFLVCLFENSNRCAIHAHRVTVMAHDIRLVLFLTKHLDDLELRQCST</sequence>
<dbReference type="SMART" id="SM00428">
    <property type="entry name" value="H3"/>
    <property type="match status" value="1"/>
</dbReference>
<dbReference type="PRINTS" id="PR00622">
    <property type="entry name" value="HISTONEH3"/>
</dbReference>
<dbReference type="SUPFAM" id="SSF47113">
    <property type="entry name" value="Histone-fold"/>
    <property type="match status" value="1"/>
</dbReference>
<dbReference type="OrthoDB" id="6737034at2759"/>
<dbReference type="GO" id="GO:0046982">
    <property type="term" value="F:protein heterodimerization activity"/>
    <property type="evidence" value="ECO:0007669"/>
    <property type="project" value="InterPro"/>
</dbReference>
<organism evidence="3 4">
    <name type="scientific">Protopolystoma xenopodis</name>
    <dbReference type="NCBI Taxonomy" id="117903"/>
    <lineage>
        <taxon>Eukaryota</taxon>
        <taxon>Metazoa</taxon>
        <taxon>Spiralia</taxon>
        <taxon>Lophotrochozoa</taxon>
        <taxon>Platyhelminthes</taxon>
        <taxon>Monogenea</taxon>
        <taxon>Polyopisthocotylea</taxon>
        <taxon>Polystomatidea</taxon>
        <taxon>Polystomatidae</taxon>
        <taxon>Protopolystoma</taxon>
    </lineage>
</organism>